<gene>
    <name evidence="1" type="ORF">AN964_01270</name>
</gene>
<reference evidence="1 2" key="1">
    <citation type="submission" date="2015-09" db="EMBL/GenBank/DDBJ databases">
        <title>Genome sequencing project for genomic taxonomy and phylogenomics of Bacillus-like bacteria.</title>
        <authorList>
            <person name="Liu B."/>
            <person name="Wang J."/>
            <person name="Zhu Y."/>
            <person name="Liu G."/>
            <person name="Chen Q."/>
            <person name="Chen Z."/>
            <person name="Lan J."/>
            <person name="Che J."/>
            <person name="Ge C."/>
            <person name="Shi H."/>
            <person name="Pan Z."/>
            <person name="Liu X."/>
        </authorList>
    </citation>
    <scope>NUCLEOTIDE SEQUENCE [LARGE SCALE GENOMIC DNA]</scope>
    <source>
        <strain evidence="1 2">LMG 18435</strain>
    </source>
</reference>
<comment type="caution">
    <text evidence="1">The sequence shown here is derived from an EMBL/GenBank/DDBJ whole genome shotgun (WGS) entry which is preliminary data.</text>
</comment>
<dbReference type="SUPFAM" id="SSF54001">
    <property type="entry name" value="Cysteine proteinases"/>
    <property type="match status" value="1"/>
</dbReference>
<sequence>MFASQSILSTWRKFDQFPMETLTKAWFYHQDTKKKQRDVSLMKEHREQYGISGNCFDLAIWILDEFHKDGIEAYPIGHHLGTSHAHVAIIALDAYGNRFLCDLGDQWLQPILIDKHHDEFTEEKLPGFFPAADVQVKPREREVEILYHRPNGKISKQVYDTAPIDQTEFLQAAEFSQNLLKPQPLLECRIPYKSEIAHWEFYNWESFLSTTEGIFHDSKLTRIEDWANLIHGKTGYDFQFLMNVLEIYKNWRSNNHAIHNP</sequence>
<evidence type="ECO:0000313" key="2">
    <source>
        <dbReference type="Proteomes" id="UP000051888"/>
    </source>
</evidence>
<dbReference type="STRING" id="157838.AN964_01270"/>
<organism evidence="1 2">
    <name type="scientific">Heyndrickxia shackletonii</name>
    <dbReference type="NCBI Taxonomy" id="157838"/>
    <lineage>
        <taxon>Bacteria</taxon>
        <taxon>Bacillati</taxon>
        <taxon>Bacillota</taxon>
        <taxon>Bacilli</taxon>
        <taxon>Bacillales</taxon>
        <taxon>Bacillaceae</taxon>
        <taxon>Heyndrickxia</taxon>
    </lineage>
</organism>
<name>A0A0Q3WUE0_9BACI</name>
<evidence type="ECO:0008006" key="3">
    <source>
        <dbReference type="Google" id="ProtNLM"/>
    </source>
</evidence>
<accession>A0A0Q3WUE0</accession>
<protein>
    <recommendedName>
        <fullName evidence="3">Arylamine N-acetyltransferase</fullName>
    </recommendedName>
</protein>
<dbReference type="AlphaFoldDB" id="A0A0Q3WUE0"/>
<proteinExistence type="predicted"/>
<dbReference type="PATRIC" id="fig|157838.3.peg.275"/>
<dbReference type="EMBL" id="LJJC01000004">
    <property type="protein sequence ID" value="KQL52306.1"/>
    <property type="molecule type" value="Genomic_DNA"/>
</dbReference>
<dbReference type="Proteomes" id="UP000051888">
    <property type="component" value="Unassembled WGS sequence"/>
</dbReference>
<dbReference type="InterPro" id="IPR038765">
    <property type="entry name" value="Papain-like_cys_pep_sf"/>
</dbReference>
<dbReference type="RefSeq" id="WP_055737987.1">
    <property type="nucleotide sequence ID" value="NZ_JAAIWL010000017.1"/>
</dbReference>
<dbReference type="OrthoDB" id="2591886at2"/>
<keyword evidence="2" id="KW-1185">Reference proteome</keyword>
<evidence type="ECO:0000313" key="1">
    <source>
        <dbReference type="EMBL" id="KQL52306.1"/>
    </source>
</evidence>